<feature type="transmembrane region" description="Helical" evidence="2">
    <location>
        <begin position="55"/>
        <end position="72"/>
    </location>
</feature>
<sequence length="286" mass="29663">MRRRPGLHLPPGIAAAVSRAGRRAGHRRASLLPLFALPLLPAAFMALLFGRGHALGGLVAAGFIAWAAGRVLRRGRPGGARRAAILMGVAAGVAALVGAQLGTIGAAVLAALAWGGTRLLLDGVDAAESEANAEAEATRVEAARAEATRAEAAARAAAAPPEPAMPAVLRDATARLARIEAAAAGLRDSRLLAASQAMGEVVAELLLRPERLPAARRFLTVQLEGLERVTAGLSAGATPPSGLPRLLDDMRDAADRLRQDMRRAADEELDIQVRVLSARLREEGYA</sequence>
<keyword evidence="2" id="KW-0812">Transmembrane</keyword>
<evidence type="ECO:0000256" key="2">
    <source>
        <dbReference type="SAM" id="Phobius"/>
    </source>
</evidence>
<dbReference type="Proteomes" id="UP000249688">
    <property type="component" value="Unassembled WGS sequence"/>
</dbReference>
<keyword evidence="2" id="KW-1133">Transmembrane helix</keyword>
<keyword evidence="2" id="KW-0472">Membrane</keyword>
<organism evidence="3 4">
    <name type="scientific">Humitalea rosea</name>
    <dbReference type="NCBI Taxonomy" id="990373"/>
    <lineage>
        <taxon>Bacteria</taxon>
        <taxon>Pseudomonadati</taxon>
        <taxon>Pseudomonadota</taxon>
        <taxon>Alphaproteobacteria</taxon>
        <taxon>Acetobacterales</taxon>
        <taxon>Roseomonadaceae</taxon>
        <taxon>Humitalea</taxon>
    </lineage>
</organism>
<feature type="coiled-coil region" evidence="1">
    <location>
        <begin position="126"/>
        <end position="189"/>
    </location>
</feature>
<keyword evidence="4" id="KW-1185">Reference proteome</keyword>
<dbReference type="RefSeq" id="WP_111396314.1">
    <property type="nucleotide sequence ID" value="NZ_QKYU01000001.1"/>
</dbReference>
<evidence type="ECO:0008006" key="5">
    <source>
        <dbReference type="Google" id="ProtNLM"/>
    </source>
</evidence>
<keyword evidence="1" id="KW-0175">Coiled coil</keyword>
<feature type="transmembrane region" description="Helical" evidence="2">
    <location>
        <begin position="84"/>
        <end position="114"/>
    </location>
</feature>
<dbReference type="AlphaFoldDB" id="A0A2W7JEX8"/>
<gene>
    <name evidence="3" type="ORF">C8P66_101254</name>
</gene>
<dbReference type="EMBL" id="QKYU01000001">
    <property type="protein sequence ID" value="PZW51037.1"/>
    <property type="molecule type" value="Genomic_DNA"/>
</dbReference>
<feature type="transmembrane region" description="Helical" evidence="2">
    <location>
        <begin position="29"/>
        <end position="49"/>
    </location>
</feature>
<name>A0A2W7JEX8_9PROT</name>
<evidence type="ECO:0000313" key="4">
    <source>
        <dbReference type="Proteomes" id="UP000249688"/>
    </source>
</evidence>
<proteinExistence type="predicted"/>
<evidence type="ECO:0000256" key="1">
    <source>
        <dbReference type="SAM" id="Coils"/>
    </source>
</evidence>
<evidence type="ECO:0000313" key="3">
    <source>
        <dbReference type="EMBL" id="PZW51037.1"/>
    </source>
</evidence>
<protein>
    <recommendedName>
        <fullName evidence="5">5-bromo-4-chloroindolyl phosphate hydrolysis protein</fullName>
    </recommendedName>
</protein>
<reference evidence="3 4" key="1">
    <citation type="submission" date="2018-06" db="EMBL/GenBank/DDBJ databases">
        <title>Genomic Encyclopedia of Archaeal and Bacterial Type Strains, Phase II (KMG-II): from individual species to whole genera.</title>
        <authorList>
            <person name="Goeker M."/>
        </authorList>
    </citation>
    <scope>NUCLEOTIDE SEQUENCE [LARGE SCALE GENOMIC DNA]</scope>
    <source>
        <strain evidence="3 4">DSM 24525</strain>
    </source>
</reference>
<accession>A0A2W7JEX8</accession>
<comment type="caution">
    <text evidence="3">The sequence shown here is derived from an EMBL/GenBank/DDBJ whole genome shotgun (WGS) entry which is preliminary data.</text>
</comment>